<dbReference type="PANTHER" id="PTHR30055">
    <property type="entry name" value="HTH-TYPE TRANSCRIPTIONAL REGULATOR RUTR"/>
    <property type="match status" value="1"/>
</dbReference>
<evidence type="ECO:0000259" key="5">
    <source>
        <dbReference type="PROSITE" id="PS50977"/>
    </source>
</evidence>
<dbReference type="Pfam" id="PF17932">
    <property type="entry name" value="TetR_C_24"/>
    <property type="match status" value="1"/>
</dbReference>
<dbReference type="OrthoDB" id="3190535at2"/>
<evidence type="ECO:0000256" key="1">
    <source>
        <dbReference type="ARBA" id="ARBA00023015"/>
    </source>
</evidence>
<dbReference type="Pfam" id="PF00440">
    <property type="entry name" value="TetR_N"/>
    <property type="match status" value="1"/>
</dbReference>
<keyword evidence="7" id="KW-1185">Reference proteome</keyword>
<accession>A0A2S6IK82</accession>
<gene>
    <name evidence="6" type="ORF">CLV92_10789</name>
</gene>
<dbReference type="GO" id="GO:0000976">
    <property type="term" value="F:transcription cis-regulatory region binding"/>
    <property type="evidence" value="ECO:0007669"/>
    <property type="project" value="TreeGrafter"/>
</dbReference>
<dbReference type="AlphaFoldDB" id="A0A2S6IK82"/>
<dbReference type="SUPFAM" id="SSF46689">
    <property type="entry name" value="Homeodomain-like"/>
    <property type="match status" value="1"/>
</dbReference>
<evidence type="ECO:0000256" key="3">
    <source>
        <dbReference type="ARBA" id="ARBA00023163"/>
    </source>
</evidence>
<reference evidence="6 7" key="1">
    <citation type="submission" date="2018-02" db="EMBL/GenBank/DDBJ databases">
        <title>Genomic Encyclopedia of Archaeal and Bacterial Type Strains, Phase II (KMG-II): from individual species to whole genera.</title>
        <authorList>
            <person name="Goeker M."/>
        </authorList>
    </citation>
    <scope>NUCLEOTIDE SEQUENCE [LARGE SCALE GENOMIC DNA]</scope>
    <source>
        <strain evidence="6 7">DSM 22857</strain>
    </source>
</reference>
<dbReference type="RefSeq" id="WP_104432905.1">
    <property type="nucleotide sequence ID" value="NZ_PTJD01000007.1"/>
</dbReference>
<dbReference type="InterPro" id="IPR050109">
    <property type="entry name" value="HTH-type_TetR-like_transc_reg"/>
</dbReference>
<dbReference type="InterPro" id="IPR041490">
    <property type="entry name" value="KstR2_TetR_C"/>
</dbReference>
<dbReference type="InterPro" id="IPR036271">
    <property type="entry name" value="Tet_transcr_reg_TetR-rel_C_sf"/>
</dbReference>
<dbReference type="PRINTS" id="PR00455">
    <property type="entry name" value="HTHTETR"/>
</dbReference>
<keyword evidence="1" id="KW-0805">Transcription regulation</keyword>
<evidence type="ECO:0000313" key="7">
    <source>
        <dbReference type="Proteomes" id="UP000239485"/>
    </source>
</evidence>
<dbReference type="PROSITE" id="PS50977">
    <property type="entry name" value="HTH_TETR_2"/>
    <property type="match status" value="1"/>
</dbReference>
<dbReference type="PANTHER" id="PTHR30055:SF234">
    <property type="entry name" value="HTH-TYPE TRANSCRIPTIONAL REGULATOR BETI"/>
    <property type="match status" value="1"/>
</dbReference>
<dbReference type="SUPFAM" id="SSF48498">
    <property type="entry name" value="Tetracyclin repressor-like, C-terminal domain"/>
    <property type="match status" value="1"/>
</dbReference>
<dbReference type="Gene3D" id="1.10.10.60">
    <property type="entry name" value="Homeodomain-like"/>
    <property type="match status" value="1"/>
</dbReference>
<comment type="caution">
    <text evidence="6">The sequence shown here is derived from an EMBL/GenBank/DDBJ whole genome shotgun (WGS) entry which is preliminary data.</text>
</comment>
<evidence type="ECO:0000256" key="2">
    <source>
        <dbReference type="ARBA" id="ARBA00023125"/>
    </source>
</evidence>
<dbReference type="Proteomes" id="UP000239485">
    <property type="component" value="Unassembled WGS sequence"/>
</dbReference>
<dbReference type="Gene3D" id="1.10.357.10">
    <property type="entry name" value="Tetracycline Repressor, domain 2"/>
    <property type="match status" value="1"/>
</dbReference>
<evidence type="ECO:0000256" key="4">
    <source>
        <dbReference type="PROSITE-ProRule" id="PRU00335"/>
    </source>
</evidence>
<dbReference type="InterPro" id="IPR009057">
    <property type="entry name" value="Homeodomain-like_sf"/>
</dbReference>
<name>A0A2S6IK82_9ACTN</name>
<dbReference type="GO" id="GO:0003700">
    <property type="term" value="F:DNA-binding transcription factor activity"/>
    <property type="evidence" value="ECO:0007669"/>
    <property type="project" value="TreeGrafter"/>
</dbReference>
<dbReference type="EMBL" id="PTJD01000007">
    <property type="protein sequence ID" value="PPK94586.1"/>
    <property type="molecule type" value="Genomic_DNA"/>
</dbReference>
<feature type="domain" description="HTH tetR-type" evidence="5">
    <location>
        <begin position="12"/>
        <end position="72"/>
    </location>
</feature>
<keyword evidence="2 4" id="KW-0238">DNA-binding</keyword>
<proteinExistence type="predicted"/>
<feature type="DNA-binding region" description="H-T-H motif" evidence="4">
    <location>
        <begin position="35"/>
        <end position="54"/>
    </location>
</feature>
<dbReference type="InterPro" id="IPR001647">
    <property type="entry name" value="HTH_TetR"/>
</dbReference>
<protein>
    <submittedName>
        <fullName evidence="6">AcrR family transcriptional regulator</fullName>
    </submittedName>
</protein>
<keyword evidence="3" id="KW-0804">Transcription</keyword>
<organism evidence="6 7">
    <name type="scientific">Kineococcus xinjiangensis</name>
    <dbReference type="NCBI Taxonomy" id="512762"/>
    <lineage>
        <taxon>Bacteria</taxon>
        <taxon>Bacillati</taxon>
        <taxon>Actinomycetota</taxon>
        <taxon>Actinomycetes</taxon>
        <taxon>Kineosporiales</taxon>
        <taxon>Kineosporiaceae</taxon>
        <taxon>Kineococcus</taxon>
    </lineage>
</organism>
<sequence length="206" mass="22446">MAAPQTARRVQRYDTASLLAVAVRVFTERGYDGTSMEDLARAAGVSKSSIYHHVDGKEHLLHLALERALDPLFAVLEEPAATQGPALARLEHVLRREVEVLVAELPYVTLLLRVRGNTETERWALQRRRDFDAAVAALAARAAQEGDLRADLDPALVTRLVFGMINSVVEWYRPKSARGGGAGSRAETDGLADAVLALALDGLRAR</sequence>
<evidence type="ECO:0000313" key="6">
    <source>
        <dbReference type="EMBL" id="PPK94586.1"/>
    </source>
</evidence>